<keyword evidence="1" id="KW-1133">Transmembrane helix</keyword>
<keyword evidence="1" id="KW-0812">Transmembrane</keyword>
<feature type="transmembrane region" description="Helical" evidence="1">
    <location>
        <begin position="184"/>
        <end position="204"/>
    </location>
</feature>
<gene>
    <name evidence="2" type="ORF">GCM10025855_16280</name>
</gene>
<protein>
    <submittedName>
        <fullName evidence="2">Uncharacterized protein</fullName>
    </submittedName>
</protein>
<evidence type="ECO:0000313" key="2">
    <source>
        <dbReference type="EMBL" id="GMA82095.1"/>
    </source>
</evidence>
<dbReference type="Proteomes" id="UP001157046">
    <property type="component" value="Unassembled WGS sequence"/>
</dbReference>
<accession>A0ABQ6J1V0</accession>
<keyword evidence="1" id="KW-0472">Membrane</keyword>
<evidence type="ECO:0000313" key="3">
    <source>
        <dbReference type="Proteomes" id="UP001157046"/>
    </source>
</evidence>
<reference evidence="3" key="1">
    <citation type="journal article" date="2019" name="Int. J. Syst. Evol. Microbiol.">
        <title>The Global Catalogue of Microorganisms (GCM) 10K type strain sequencing project: providing services to taxonomists for standard genome sequencing and annotation.</title>
        <authorList>
            <consortium name="The Broad Institute Genomics Platform"/>
            <consortium name="The Broad Institute Genome Sequencing Center for Infectious Disease"/>
            <person name="Wu L."/>
            <person name="Ma J."/>
        </authorList>
    </citation>
    <scope>NUCLEOTIDE SEQUENCE [LARGE SCALE GENOMIC DNA]</scope>
    <source>
        <strain evidence="3">NBRC 102030</strain>
    </source>
</reference>
<dbReference type="EMBL" id="BSUY01000001">
    <property type="protein sequence ID" value="GMA82095.1"/>
    <property type="molecule type" value="Genomic_DNA"/>
</dbReference>
<name>A0ABQ6J1V0_9GAMM</name>
<sequence length="208" mass="22755">MFEITDEIDKFTGERRINALLQPQESGAPKLQFSATIAGHQFPELAGTGSYHFIIEWENAKEISGLVGALALAPEASTLEFNLFYCLIDGRLVRFEYTAISKHTAPTDDKNETLVCIVSITAEELEKISTATLVECRVDSHEFILSKEVREKIGKLLPLIGRAKTATQMSNELQARAESNLQSMAGAGIILGLVGVGIVIFLIIKLFG</sequence>
<evidence type="ECO:0000256" key="1">
    <source>
        <dbReference type="SAM" id="Phobius"/>
    </source>
</evidence>
<dbReference type="RefSeq" id="WP_248938104.1">
    <property type="nucleotide sequence ID" value="NZ_BSUY01000001.1"/>
</dbReference>
<comment type="caution">
    <text evidence="2">The sequence shown here is derived from an EMBL/GenBank/DDBJ whole genome shotgun (WGS) entry which is preliminary data.</text>
</comment>
<organism evidence="2 3">
    <name type="scientific">Shewanella glacialipiscicola</name>
    <dbReference type="NCBI Taxonomy" id="614069"/>
    <lineage>
        <taxon>Bacteria</taxon>
        <taxon>Pseudomonadati</taxon>
        <taxon>Pseudomonadota</taxon>
        <taxon>Gammaproteobacteria</taxon>
        <taxon>Alteromonadales</taxon>
        <taxon>Shewanellaceae</taxon>
        <taxon>Shewanella</taxon>
    </lineage>
</organism>
<proteinExistence type="predicted"/>
<keyword evidence="3" id="KW-1185">Reference proteome</keyword>